<dbReference type="InParanoid" id="A0A090N4V1"/>
<feature type="compositionally biased region" description="Polar residues" evidence="8">
    <location>
        <begin position="817"/>
        <end position="837"/>
    </location>
</feature>
<feature type="compositionally biased region" description="Polar residues" evidence="8">
    <location>
        <begin position="293"/>
        <end position="307"/>
    </location>
</feature>
<dbReference type="Pfam" id="PF02701">
    <property type="entry name" value="Zn_ribbon_Dof"/>
    <property type="match status" value="1"/>
</dbReference>
<feature type="modified residue" description="4-aspartylphosphate" evidence="7">
    <location>
        <position position="176"/>
    </location>
</feature>
<feature type="compositionally biased region" description="Basic and acidic residues" evidence="8">
    <location>
        <begin position="838"/>
        <end position="854"/>
    </location>
</feature>
<keyword evidence="4" id="KW-0238">DNA-binding</keyword>
<evidence type="ECO:0000259" key="9">
    <source>
        <dbReference type="PROSITE" id="PS50110"/>
    </source>
</evidence>
<feature type="domain" description="Dof-type" evidence="10">
    <location>
        <begin position="458"/>
        <end position="512"/>
    </location>
</feature>
<dbReference type="GO" id="GO:0000160">
    <property type="term" value="P:phosphorelay signal transduction system"/>
    <property type="evidence" value="ECO:0007669"/>
    <property type="project" value="InterPro"/>
</dbReference>
<dbReference type="AlphaFoldDB" id="A0A090N4V1"/>
<feature type="domain" description="Response regulatory" evidence="9">
    <location>
        <begin position="125"/>
        <end position="246"/>
    </location>
</feature>
<dbReference type="GO" id="GO:0003677">
    <property type="term" value="F:DNA binding"/>
    <property type="evidence" value="ECO:0007669"/>
    <property type="project" value="UniProtKB-KW"/>
</dbReference>
<keyword evidence="3" id="KW-0805">Transcription regulation</keyword>
<protein>
    <submittedName>
        <fullName evidence="11">Zinc finger, Dof-type</fullName>
    </submittedName>
</protein>
<keyword evidence="12" id="KW-1185">Reference proteome</keyword>
<dbReference type="SMART" id="SM00448">
    <property type="entry name" value="REC"/>
    <property type="match status" value="1"/>
</dbReference>
<feature type="region of interest" description="Disordered" evidence="8">
    <location>
        <begin position="1"/>
        <end position="41"/>
    </location>
</feature>
<keyword evidence="7" id="KW-0597">Phosphoprotein</keyword>
<evidence type="ECO:0000256" key="3">
    <source>
        <dbReference type="ARBA" id="ARBA00023015"/>
    </source>
</evidence>
<keyword evidence="6" id="KW-0539">Nucleus</keyword>
<dbReference type="STRING" id="70448.A0A090N4V1"/>
<dbReference type="Proteomes" id="UP000009170">
    <property type="component" value="Unassembled WGS sequence"/>
</dbReference>
<keyword evidence="2" id="KW-0862">Zinc</keyword>
<feature type="region of interest" description="Disordered" evidence="8">
    <location>
        <begin position="814"/>
        <end position="854"/>
    </location>
</feature>
<evidence type="ECO:0000256" key="5">
    <source>
        <dbReference type="ARBA" id="ARBA00023163"/>
    </source>
</evidence>
<evidence type="ECO:0000259" key="10">
    <source>
        <dbReference type="PROSITE" id="PS50884"/>
    </source>
</evidence>
<dbReference type="PROSITE" id="PS50884">
    <property type="entry name" value="ZF_DOF_2"/>
    <property type="match status" value="1"/>
</dbReference>
<dbReference type="PROSITE" id="PS50110">
    <property type="entry name" value="RESPONSE_REGULATORY"/>
    <property type="match status" value="1"/>
</dbReference>
<evidence type="ECO:0000313" key="12">
    <source>
        <dbReference type="Proteomes" id="UP000009170"/>
    </source>
</evidence>
<dbReference type="KEGG" id="ota:OT_ostta08g01730"/>
<reference evidence="11 12" key="2">
    <citation type="journal article" date="2014" name="BMC Genomics">
        <title>An improved genome of the model marine alga Ostreococcus tauri unfolds by assessing Illumina de novo assemblies.</title>
        <authorList>
            <person name="Blanc-Mathieu R."/>
            <person name="Verhelst B."/>
            <person name="Derelle E."/>
            <person name="Rombauts S."/>
            <person name="Bouget F.Y."/>
            <person name="Carre I."/>
            <person name="Chateau A."/>
            <person name="Eyre-Walker A."/>
            <person name="Grimsley N."/>
            <person name="Moreau H."/>
            <person name="Piegu B."/>
            <person name="Rivals E."/>
            <person name="Schackwitz W."/>
            <person name="Van de Peer Y."/>
            <person name="Piganeau G."/>
        </authorList>
    </citation>
    <scope>NUCLEOTIDE SEQUENCE [LARGE SCALE GENOMIC DNA]</scope>
    <source>
        <strain evidence="12">OTTH 0595 / CCAP 157/2 / RCC745</strain>
    </source>
</reference>
<evidence type="ECO:0000256" key="8">
    <source>
        <dbReference type="SAM" id="MobiDB-lite"/>
    </source>
</evidence>
<comment type="caution">
    <text evidence="11">The sequence shown here is derived from an EMBL/GenBank/DDBJ whole genome shotgun (WGS) entry which is preliminary data.</text>
</comment>
<sequence>MTRRGNSEPSEGEIAGAYGALERARASETSKSARGGKRAPTGRVGALVRALGATVSKDEREILKRCETIADPTGSGTFELKKLGDVLLMLREEGRLPTSTSSETRASRRATRASFGTERAGDVKSVLIVDDVALVRRIHAGHVGKLGYRTIDARDGAEALRLYGENHAGLQGILLDVMMPGMDGFQTAGGIRELEQKQALRRMPIIAVTSLTEKEMQWDDKLASFDGHVDKPTSMSTLASIFKSMSMTPDLRISENEATGAAHASLLDPHGVKRTRGANMPSSSESDADGNLDGSNEGSSEQNGRKGSNSDRDAEGQRSSGGSGNEEGQNAYVSPRSERRVRSPGPDNRSRRPANATMAGSGKNTSGGNASDEGSGDASRQGSADEDGEMKSTMDTKAETAPESNAKVKDLATGKVPSADNGDAEIKTATKTTRASAGKAVENEESPNAKAMEENTPIPCARCGSDRTRFCYYNNGLPTQPRYYCRSCQRYWTDGGILRNLPEGSGKRKDRAPLINTNLPQTSVPLAPETAPQKPTVPVTTMVSGEANANAPTEMQRAVLMLMTQVAGFDVNHAAKHAGVVASRAGEQVAQAVLQNLGHTSEAIDMAISMAKITGWRIGLSVSAVATASVSQGLNPAEISNLISTQLPFLADTLVREISEQAKTMKLMRKSPSGGSDSGGSGGTGEENGGKSATSAKSASTTATATAMGTLPSTQEALMQRWMSDLRNFGFGASQGTGMPPANETEIPVARKPFESNVQATANLRTIEKSSSSAFEVPKSASTGAFTVPMPVPRTANAPAPMNFPMNPTAWLAKMNRQASLRSQQNNSGTPPTQQHFVKTEVPRVDDKTRPERK</sequence>
<organism evidence="11 12">
    <name type="scientific">Ostreococcus tauri</name>
    <name type="common">Marine green alga</name>
    <dbReference type="NCBI Taxonomy" id="70448"/>
    <lineage>
        <taxon>Eukaryota</taxon>
        <taxon>Viridiplantae</taxon>
        <taxon>Chlorophyta</taxon>
        <taxon>Mamiellophyceae</taxon>
        <taxon>Mamiellales</taxon>
        <taxon>Bathycoccaceae</taxon>
        <taxon>Ostreococcus</taxon>
    </lineage>
</organism>
<dbReference type="EMBL" id="CAID01000008">
    <property type="protein sequence ID" value="CEG01446.1"/>
    <property type="molecule type" value="Genomic_DNA"/>
</dbReference>
<dbReference type="GO" id="GO:0046872">
    <property type="term" value="F:metal ion binding"/>
    <property type="evidence" value="ECO:0007669"/>
    <property type="project" value="UniProtKB-KW"/>
</dbReference>
<dbReference type="CDD" id="cd17546">
    <property type="entry name" value="REC_hyHK_CKI1_RcsC-like"/>
    <property type="match status" value="1"/>
</dbReference>
<dbReference type="GeneID" id="9831392"/>
<keyword evidence="1" id="KW-0479">Metal-binding</keyword>
<feature type="region of interest" description="Disordered" evidence="8">
    <location>
        <begin position="264"/>
        <end position="453"/>
    </location>
</feature>
<feature type="compositionally biased region" description="Low complexity" evidence="8">
    <location>
        <begin position="326"/>
        <end position="335"/>
    </location>
</feature>
<feature type="compositionally biased region" description="Low complexity" evidence="8">
    <location>
        <begin position="690"/>
        <end position="707"/>
    </location>
</feature>
<dbReference type="RefSeq" id="XP_022840960.1">
    <property type="nucleotide sequence ID" value="XM_022983553.1"/>
</dbReference>
<gene>
    <name evidence="11" type="ORF">OT_ostta08g01730</name>
</gene>
<dbReference type="InterPro" id="IPR003851">
    <property type="entry name" value="Znf_Dof"/>
</dbReference>
<dbReference type="Gene3D" id="3.40.50.2300">
    <property type="match status" value="1"/>
</dbReference>
<dbReference type="SUPFAM" id="SSF52172">
    <property type="entry name" value="CheY-like"/>
    <property type="match status" value="1"/>
</dbReference>
<feature type="region of interest" description="Disordered" evidence="8">
    <location>
        <begin position="665"/>
        <end position="711"/>
    </location>
</feature>
<feature type="compositionally biased region" description="Basic and acidic residues" evidence="8">
    <location>
        <begin position="389"/>
        <end position="412"/>
    </location>
</feature>
<dbReference type="InterPro" id="IPR001789">
    <property type="entry name" value="Sig_transdc_resp-reg_receiver"/>
</dbReference>
<dbReference type="GO" id="GO:0003700">
    <property type="term" value="F:DNA-binding transcription factor activity"/>
    <property type="evidence" value="ECO:0007669"/>
    <property type="project" value="InterPro"/>
</dbReference>
<reference evidence="12" key="1">
    <citation type="journal article" date="2006" name="Proc. Natl. Acad. Sci. U.S.A.">
        <title>Genome analysis of the smallest free-living eukaryote Ostreococcus tauri unveils many unique features.</title>
        <authorList>
            <person name="Derelle E."/>
            <person name="Ferraz C."/>
            <person name="Rombauts S."/>
            <person name="Rouze P."/>
            <person name="Worden A.Z."/>
            <person name="Robbens S."/>
            <person name="Partensky F."/>
            <person name="Degroeve S."/>
            <person name="Echeynie S."/>
            <person name="Cooke R."/>
            <person name="Saeys Y."/>
            <person name="Wuyts J."/>
            <person name="Jabbari K."/>
            <person name="Bowler C."/>
            <person name="Panaud O."/>
            <person name="Piegu B."/>
            <person name="Ball S.G."/>
            <person name="Ral J.-P."/>
            <person name="Bouget F.-Y."/>
            <person name="Piganeau G."/>
            <person name="De Baets B."/>
            <person name="Picard A."/>
            <person name="Delseny M."/>
            <person name="Demaille J."/>
            <person name="Van de Peer Y."/>
            <person name="Moreau H."/>
        </authorList>
    </citation>
    <scope>NUCLEOTIDE SEQUENCE [LARGE SCALE GENOMIC DNA]</scope>
    <source>
        <strain evidence="12">OTTH 0595 / CCAP 157/2 / RCC745</strain>
    </source>
</reference>
<dbReference type="OrthoDB" id="1927254at2759"/>
<evidence type="ECO:0000256" key="4">
    <source>
        <dbReference type="ARBA" id="ARBA00023125"/>
    </source>
</evidence>
<dbReference type="InterPro" id="IPR011006">
    <property type="entry name" value="CheY-like_superfamily"/>
</dbReference>
<evidence type="ECO:0000256" key="7">
    <source>
        <dbReference type="PROSITE-ProRule" id="PRU00169"/>
    </source>
</evidence>
<name>A0A090N4V1_OSTTA</name>
<dbReference type="PANTHER" id="PTHR31089">
    <property type="entry name" value="CYCLIC DOF FACTOR 2"/>
    <property type="match status" value="1"/>
</dbReference>
<dbReference type="InterPro" id="IPR045174">
    <property type="entry name" value="Dof"/>
</dbReference>
<accession>A0A090N4V1</accession>
<keyword evidence="5" id="KW-0804">Transcription</keyword>
<evidence type="ECO:0000313" key="11">
    <source>
        <dbReference type="EMBL" id="CEG01446.1"/>
    </source>
</evidence>
<evidence type="ECO:0000256" key="6">
    <source>
        <dbReference type="ARBA" id="ARBA00023242"/>
    </source>
</evidence>
<proteinExistence type="predicted"/>
<evidence type="ECO:0000256" key="2">
    <source>
        <dbReference type="ARBA" id="ARBA00022833"/>
    </source>
</evidence>
<dbReference type="Pfam" id="PF00072">
    <property type="entry name" value="Response_reg"/>
    <property type="match status" value="1"/>
</dbReference>
<dbReference type="PANTHER" id="PTHR31089:SF75">
    <property type="entry name" value="CYCLIC DOF FACTOR 2"/>
    <property type="match status" value="1"/>
</dbReference>
<feature type="compositionally biased region" description="Gly residues" evidence="8">
    <location>
        <begin position="676"/>
        <end position="687"/>
    </location>
</feature>
<dbReference type="PROSITE" id="PS01361">
    <property type="entry name" value="ZF_DOF_1"/>
    <property type="match status" value="1"/>
</dbReference>
<evidence type="ECO:0000256" key="1">
    <source>
        <dbReference type="ARBA" id="ARBA00022723"/>
    </source>
</evidence>